<evidence type="ECO:0000256" key="5">
    <source>
        <dbReference type="SAM" id="MobiDB-lite"/>
    </source>
</evidence>
<dbReference type="Gene3D" id="3.40.50.720">
    <property type="entry name" value="NAD(P)-binding Rossmann-like Domain"/>
    <property type="match status" value="1"/>
</dbReference>
<dbReference type="PRINTS" id="PR00081">
    <property type="entry name" value="GDHRDH"/>
</dbReference>
<keyword evidence="3" id="KW-0560">Oxidoreductase</keyword>
<organism evidence="6 7">
    <name type="scientific">Exophiala mesophila</name>
    <name type="common">Black yeast-like fungus</name>
    <dbReference type="NCBI Taxonomy" id="212818"/>
    <lineage>
        <taxon>Eukaryota</taxon>
        <taxon>Fungi</taxon>
        <taxon>Dikarya</taxon>
        <taxon>Ascomycota</taxon>
        <taxon>Pezizomycotina</taxon>
        <taxon>Eurotiomycetes</taxon>
        <taxon>Chaetothyriomycetidae</taxon>
        <taxon>Chaetothyriales</taxon>
        <taxon>Herpotrichiellaceae</taxon>
        <taxon>Exophiala</taxon>
    </lineage>
</organism>
<gene>
    <name evidence="6" type="ORF">B0A52_05419</name>
</gene>
<reference evidence="6 7" key="1">
    <citation type="submission" date="2017-03" db="EMBL/GenBank/DDBJ databases">
        <title>Genomes of endolithic fungi from Antarctica.</title>
        <authorList>
            <person name="Coleine C."/>
            <person name="Masonjones S."/>
            <person name="Stajich J.E."/>
        </authorList>
    </citation>
    <scope>NUCLEOTIDE SEQUENCE [LARGE SCALE GENOMIC DNA]</scope>
    <source>
        <strain evidence="6 7">CCFEE 6314</strain>
    </source>
</reference>
<dbReference type="GO" id="GO:0016491">
    <property type="term" value="F:oxidoreductase activity"/>
    <property type="evidence" value="ECO:0007669"/>
    <property type="project" value="UniProtKB-KW"/>
</dbReference>
<comment type="similarity">
    <text evidence="1 4">Belongs to the short-chain dehydrogenases/reductases (SDR) family.</text>
</comment>
<dbReference type="AlphaFoldDB" id="A0A438N4S5"/>
<dbReference type="Proteomes" id="UP000288859">
    <property type="component" value="Unassembled WGS sequence"/>
</dbReference>
<evidence type="ECO:0000256" key="1">
    <source>
        <dbReference type="ARBA" id="ARBA00006484"/>
    </source>
</evidence>
<evidence type="ECO:0000256" key="2">
    <source>
        <dbReference type="ARBA" id="ARBA00022857"/>
    </source>
</evidence>
<protein>
    <submittedName>
        <fullName evidence="6">Uncharacterized protein</fullName>
    </submittedName>
</protein>
<dbReference type="Pfam" id="PF00106">
    <property type="entry name" value="adh_short"/>
    <property type="match status" value="1"/>
</dbReference>
<dbReference type="OrthoDB" id="2962696at2759"/>
<dbReference type="PANTHER" id="PTHR43618">
    <property type="entry name" value="7-ALPHA-HYDROXYSTEROID DEHYDROGENASE"/>
    <property type="match status" value="1"/>
</dbReference>
<comment type="caution">
    <text evidence="6">The sequence shown here is derived from an EMBL/GenBank/DDBJ whole genome shotgun (WGS) entry which is preliminary data.</text>
</comment>
<dbReference type="EMBL" id="NAJM01000021">
    <property type="protein sequence ID" value="RVX70768.1"/>
    <property type="molecule type" value="Genomic_DNA"/>
</dbReference>
<evidence type="ECO:0000313" key="7">
    <source>
        <dbReference type="Proteomes" id="UP000288859"/>
    </source>
</evidence>
<dbReference type="InterPro" id="IPR052178">
    <property type="entry name" value="Sec_Metab_Biosynth_SDR"/>
</dbReference>
<accession>A0A438N4S5</accession>
<feature type="region of interest" description="Disordered" evidence="5">
    <location>
        <begin position="1"/>
        <end position="112"/>
    </location>
</feature>
<feature type="compositionally biased region" description="Basic and acidic residues" evidence="5">
    <location>
        <begin position="66"/>
        <end position="94"/>
    </location>
</feature>
<evidence type="ECO:0000313" key="6">
    <source>
        <dbReference type="EMBL" id="RVX70768.1"/>
    </source>
</evidence>
<keyword evidence="2" id="KW-0521">NADP</keyword>
<name>A0A438N4S5_EXOME</name>
<evidence type="ECO:0000256" key="3">
    <source>
        <dbReference type="ARBA" id="ARBA00023002"/>
    </source>
</evidence>
<dbReference type="PANTHER" id="PTHR43618:SF18">
    <property type="entry name" value="SHORT CHAIN DEHYDROGENASE_REDUCTASE FAMILY (AFU_ORTHOLOGUE AFUA_5G12480)"/>
    <property type="match status" value="1"/>
</dbReference>
<dbReference type="VEuPathDB" id="FungiDB:PV10_05162"/>
<feature type="compositionally biased region" description="Polar residues" evidence="5">
    <location>
        <begin position="28"/>
        <end position="58"/>
    </location>
</feature>
<dbReference type="SUPFAM" id="SSF51735">
    <property type="entry name" value="NAD(P)-binding Rossmann-fold domains"/>
    <property type="match status" value="1"/>
</dbReference>
<dbReference type="InterPro" id="IPR002347">
    <property type="entry name" value="SDR_fam"/>
</dbReference>
<dbReference type="PRINTS" id="PR00080">
    <property type="entry name" value="SDRFAMILY"/>
</dbReference>
<dbReference type="InterPro" id="IPR036291">
    <property type="entry name" value="NAD(P)-bd_dom_sf"/>
</dbReference>
<sequence length="414" mass="43783">MASKPNEEPPAGIQGKGTIDEPYDQGNAPENISSKTAPTAGTSSQPISTTAKTQTPSAAVTAADKASSKEQKGESRGRENLKAPARPRHEERDVSPGTMPDGSHATTSGERELSKIEAGNLFRVDDLIAVVTGGGSGLGRMMARALAINGAAKVFVVGRREDSLNETASSVPTNNIIPVVGDVTSKESLQKVVDRVKQEVDSVDVLVANSGISGPSVPIFDAQRQPLPIEEVAKNMWAPEPGEITSTYAVNLTGVHYTVAAFLPLLNEANKKRPNPPTADNFRPRPQVITTGSIGGYSRVPLGNLSYGPSKSAVIHFTKQLASSLVPYDIRANIIAPGLYFSEMTEGMYKAQGKVDIHNIEGAWDKKQIPATRTGDEQDMAGVILWLTSRAGAYLNGSVVVTDGGRLGVLPSTY</sequence>
<proteinExistence type="inferred from homology"/>
<dbReference type="CDD" id="cd05233">
    <property type="entry name" value="SDR_c"/>
    <property type="match status" value="1"/>
</dbReference>
<evidence type="ECO:0000256" key="4">
    <source>
        <dbReference type="RuleBase" id="RU000363"/>
    </source>
</evidence>